<evidence type="ECO:0000256" key="6">
    <source>
        <dbReference type="ARBA" id="ARBA00022741"/>
    </source>
</evidence>
<dbReference type="STRING" id="6689.A0A3R7Q411"/>
<dbReference type="Gene3D" id="2.70.150.10">
    <property type="entry name" value="Calcium-transporting ATPase, cytoplasmic transduction domain A"/>
    <property type="match status" value="1"/>
</dbReference>
<keyword evidence="11 14" id="KW-0472">Membrane</keyword>
<dbReference type="PANTHER" id="PTHR45630">
    <property type="entry name" value="CATION-TRANSPORTING ATPASE-RELATED"/>
    <property type="match status" value="1"/>
</dbReference>
<evidence type="ECO:0000256" key="8">
    <source>
        <dbReference type="ARBA" id="ARBA00022842"/>
    </source>
</evidence>
<dbReference type="SUPFAM" id="SSF81660">
    <property type="entry name" value="Metal cation-transporting ATPase, ATP-binding domain N"/>
    <property type="match status" value="1"/>
</dbReference>
<dbReference type="Gene3D" id="1.20.1110.10">
    <property type="entry name" value="Calcium-transporting ATPase, transmembrane domain"/>
    <property type="match status" value="1"/>
</dbReference>
<gene>
    <name evidence="16" type="ORF">C7M84_012527</name>
</gene>
<feature type="compositionally biased region" description="Low complexity" evidence="13">
    <location>
        <begin position="651"/>
        <end position="662"/>
    </location>
</feature>
<evidence type="ECO:0000256" key="3">
    <source>
        <dbReference type="ARBA" id="ARBA00022553"/>
    </source>
</evidence>
<keyword evidence="9" id="KW-1278">Translocase</keyword>
<dbReference type="Pfam" id="PF00122">
    <property type="entry name" value="E1-E2_ATPase"/>
    <property type="match status" value="1"/>
</dbReference>
<dbReference type="InterPro" id="IPR018303">
    <property type="entry name" value="ATPase_P-typ_P_site"/>
</dbReference>
<keyword evidence="10 14" id="KW-1133">Transmembrane helix</keyword>
<dbReference type="InterPro" id="IPR023299">
    <property type="entry name" value="ATPase_P-typ_cyto_dom_N"/>
</dbReference>
<evidence type="ECO:0000256" key="14">
    <source>
        <dbReference type="SAM" id="Phobius"/>
    </source>
</evidence>
<evidence type="ECO:0000256" key="4">
    <source>
        <dbReference type="ARBA" id="ARBA00022692"/>
    </source>
</evidence>
<dbReference type="EMBL" id="QCYY01000259">
    <property type="protein sequence ID" value="ROT85511.1"/>
    <property type="molecule type" value="Genomic_DNA"/>
</dbReference>
<evidence type="ECO:0000256" key="13">
    <source>
        <dbReference type="SAM" id="MobiDB-lite"/>
    </source>
</evidence>
<evidence type="ECO:0000256" key="5">
    <source>
        <dbReference type="ARBA" id="ARBA00022723"/>
    </source>
</evidence>
<feature type="transmembrane region" description="Helical" evidence="14">
    <location>
        <begin position="338"/>
        <end position="362"/>
    </location>
</feature>
<evidence type="ECO:0000256" key="12">
    <source>
        <dbReference type="ARBA" id="ARBA00049360"/>
    </source>
</evidence>
<comment type="catalytic activity">
    <reaction evidence="12">
        <text>ATP + H2O = ADP + phosphate + H(+)</text>
        <dbReference type="Rhea" id="RHEA:13065"/>
        <dbReference type="ChEBI" id="CHEBI:15377"/>
        <dbReference type="ChEBI" id="CHEBI:15378"/>
        <dbReference type="ChEBI" id="CHEBI:30616"/>
        <dbReference type="ChEBI" id="CHEBI:43474"/>
        <dbReference type="ChEBI" id="CHEBI:456216"/>
    </reaction>
</comment>
<keyword evidence="6" id="KW-0547">Nucleotide-binding</keyword>
<dbReference type="GO" id="GO:0140358">
    <property type="term" value="F:P-type transmembrane transporter activity"/>
    <property type="evidence" value="ECO:0007669"/>
    <property type="project" value="InterPro"/>
</dbReference>
<evidence type="ECO:0000256" key="2">
    <source>
        <dbReference type="ARBA" id="ARBA00006000"/>
    </source>
</evidence>
<evidence type="ECO:0000256" key="11">
    <source>
        <dbReference type="ARBA" id="ARBA00023136"/>
    </source>
</evidence>
<feature type="domain" description="P-type ATPase A" evidence="15">
    <location>
        <begin position="174"/>
        <end position="292"/>
    </location>
</feature>
<dbReference type="InterPro" id="IPR023298">
    <property type="entry name" value="ATPase_P-typ_TM_dom_sf"/>
</dbReference>
<keyword evidence="4 14" id="KW-0812">Transmembrane</keyword>
<evidence type="ECO:0000256" key="7">
    <source>
        <dbReference type="ARBA" id="ARBA00022840"/>
    </source>
</evidence>
<dbReference type="GO" id="GO:0016020">
    <property type="term" value="C:membrane"/>
    <property type="evidence" value="ECO:0007669"/>
    <property type="project" value="UniProtKB-SubCell"/>
</dbReference>
<keyword evidence="8" id="KW-0460">Magnesium</keyword>
<dbReference type="InterPro" id="IPR036412">
    <property type="entry name" value="HAD-like_sf"/>
</dbReference>
<dbReference type="OrthoDB" id="48943at2759"/>
<dbReference type="Gene3D" id="3.40.1110.10">
    <property type="entry name" value="Calcium-transporting ATPase, cytoplasmic domain N"/>
    <property type="match status" value="1"/>
</dbReference>
<feature type="transmembrane region" description="Helical" evidence="14">
    <location>
        <begin position="138"/>
        <end position="159"/>
    </location>
</feature>
<dbReference type="GO" id="GO:0019829">
    <property type="term" value="F:ATPase-coupled monoatomic cation transmembrane transporter activity"/>
    <property type="evidence" value="ECO:0007669"/>
    <property type="project" value="TreeGrafter"/>
</dbReference>
<accession>A0A3R7Q411</accession>
<keyword evidence="7" id="KW-0067">ATP-binding</keyword>
<keyword evidence="17" id="KW-1185">Reference proteome</keyword>
<reference evidence="16 17" key="2">
    <citation type="submission" date="2019-01" db="EMBL/GenBank/DDBJ databases">
        <title>The decoding of complex shrimp genome reveals the adaptation for benthos swimmer, frequently molting mechanism and breeding impact on genome.</title>
        <authorList>
            <person name="Sun Y."/>
            <person name="Gao Y."/>
            <person name="Yu Y."/>
        </authorList>
    </citation>
    <scope>NUCLEOTIDE SEQUENCE [LARGE SCALE GENOMIC DNA]</scope>
    <source>
        <tissue evidence="16">Muscle</tissue>
    </source>
</reference>
<organism evidence="16 17">
    <name type="scientific">Penaeus vannamei</name>
    <name type="common">Whiteleg shrimp</name>
    <name type="synonym">Litopenaeus vannamei</name>
    <dbReference type="NCBI Taxonomy" id="6689"/>
    <lineage>
        <taxon>Eukaryota</taxon>
        <taxon>Metazoa</taxon>
        <taxon>Ecdysozoa</taxon>
        <taxon>Arthropoda</taxon>
        <taxon>Crustacea</taxon>
        <taxon>Multicrustacea</taxon>
        <taxon>Malacostraca</taxon>
        <taxon>Eumalacostraca</taxon>
        <taxon>Eucarida</taxon>
        <taxon>Decapoda</taxon>
        <taxon>Dendrobranchiata</taxon>
        <taxon>Penaeoidea</taxon>
        <taxon>Penaeidae</taxon>
        <taxon>Penaeus</taxon>
    </lineage>
</organism>
<dbReference type="SUPFAM" id="SSF81665">
    <property type="entry name" value="Calcium ATPase, transmembrane domain M"/>
    <property type="match status" value="1"/>
</dbReference>
<dbReference type="GO" id="GO:0005524">
    <property type="term" value="F:ATP binding"/>
    <property type="evidence" value="ECO:0007669"/>
    <property type="project" value="UniProtKB-KW"/>
</dbReference>
<reference evidence="16 17" key="1">
    <citation type="submission" date="2018-04" db="EMBL/GenBank/DDBJ databases">
        <authorList>
            <person name="Zhang X."/>
            <person name="Yuan J."/>
            <person name="Li F."/>
            <person name="Xiang J."/>
        </authorList>
    </citation>
    <scope>NUCLEOTIDE SEQUENCE [LARGE SCALE GENOMIC DNA]</scope>
    <source>
        <tissue evidence="16">Muscle</tissue>
    </source>
</reference>
<protein>
    <recommendedName>
        <fullName evidence="15">P-type ATPase A domain-containing protein</fullName>
    </recommendedName>
</protein>
<comment type="subcellular location">
    <subcellularLocation>
        <location evidence="1">Membrane</location>
        <topology evidence="1">Multi-pass membrane protein</topology>
    </subcellularLocation>
</comment>
<evidence type="ECO:0000313" key="17">
    <source>
        <dbReference type="Proteomes" id="UP000283509"/>
    </source>
</evidence>
<dbReference type="Proteomes" id="UP000283509">
    <property type="component" value="Unassembled WGS sequence"/>
</dbReference>
<dbReference type="PROSITE" id="PS00154">
    <property type="entry name" value="ATPASE_E1_E2"/>
    <property type="match status" value="1"/>
</dbReference>
<proteinExistence type="inferred from homology"/>
<name>A0A3R7Q411_PENVA</name>
<dbReference type="GO" id="GO:0046872">
    <property type="term" value="F:metal ion binding"/>
    <property type="evidence" value="ECO:0007669"/>
    <property type="project" value="UniProtKB-KW"/>
</dbReference>
<dbReference type="AlphaFoldDB" id="A0A3R7Q411"/>
<dbReference type="PANTHER" id="PTHR45630:SF8">
    <property type="entry name" value="CATION-TRANSPORTING ATPASE"/>
    <property type="match status" value="1"/>
</dbReference>
<dbReference type="InterPro" id="IPR006544">
    <property type="entry name" value="P-type_TPase_V"/>
</dbReference>
<evidence type="ECO:0000256" key="1">
    <source>
        <dbReference type="ARBA" id="ARBA00004141"/>
    </source>
</evidence>
<feature type="region of interest" description="Disordered" evidence="13">
    <location>
        <begin position="628"/>
        <end position="662"/>
    </location>
</feature>
<feature type="transmembrane region" description="Helical" evidence="14">
    <location>
        <begin position="306"/>
        <end position="326"/>
    </location>
</feature>
<evidence type="ECO:0000313" key="16">
    <source>
        <dbReference type="EMBL" id="ROT85511.1"/>
    </source>
</evidence>
<keyword evidence="3" id="KW-0597">Phosphoprotein</keyword>
<dbReference type="GO" id="GO:0015203">
    <property type="term" value="F:polyamine transmembrane transporter activity"/>
    <property type="evidence" value="ECO:0007669"/>
    <property type="project" value="TreeGrafter"/>
</dbReference>
<dbReference type="GO" id="GO:0006874">
    <property type="term" value="P:intracellular calcium ion homeostasis"/>
    <property type="evidence" value="ECO:0007669"/>
    <property type="project" value="TreeGrafter"/>
</dbReference>
<keyword evidence="5" id="KW-0479">Metal-binding</keyword>
<comment type="similarity">
    <text evidence="2">Belongs to the cation transport ATPase (P-type) (TC 3.A.3) family. Type V subfamily.</text>
</comment>
<dbReference type="FunFam" id="1.20.1110.10:FF:000023">
    <property type="entry name" value="Cation-transporting ATPase"/>
    <property type="match status" value="1"/>
</dbReference>
<dbReference type="SUPFAM" id="SSF81653">
    <property type="entry name" value="Calcium ATPase, transduction domain A"/>
    <property type="match status" value="1"/>
</dbReference>
<evidence type="ECO:0000256" key="10">
    <source>
        <dbReference type="ARBA" id="ARBA00022989"/>
    </source>
</evidence>
<dbReference type="InterPro" id="IPR008250">
    <property type="entry name" value="ATPase_P-typ_transduc_dom_A_sf"/>
</dbReference>
<comment type="caution">
    <text evidence="16">The sequence shown here is derived from an EMBL/GenBank/DDBJ whole genome shotgun (WGS) entry which is preliminary data.</text>
</comment>
<evidence type="ECO:0000256" key="9">
    <source>
        <dbReference type="ARBA" id="ARBA00022967"/>
    </source>
</evidence>
<dbReference type="SUPFAM" id="SSF56784">
    <property type="entry name" value="HAD-like"/>
    <property type="match status" value="1"/>
</dbReference>
<evidence type="ECO:0000259" key="15">
    <source>
        <dbReference type="Pfam" id="PF00122"/>
    </source>
</evidence>
<dbReference type="InterPro" id="IPR023214">
    <property type="entry name" value="HAD_sf"/>
</dbReference>
<dbReference type="InterPro" id="IPR059000">
    <property type="entry name" value="ATPase_P-type_domA"/>
</dbReference>
<dbReference type="PRINTS" id="PR00119">
    <property type="entry name" value="CATATPASE"/>
</dbReference>
<dbReference type="Gene3D" id="3.40.50.1000">
    <property type="entry name" value="HAD superfamily/HAD-like"/>
    <property type="match status" value="1"/>
</dbReference>
<sequence>MVSWDEGVRALNHGTKDELDMYDQLWEEKVVREEVATEDQKGTQSRVYFINKKIKYVWDEATCTFVRLRPLEHGTTFNTFHRQSGGLSEPAAKAKKALFGENFMKIEILSIWQLIVQQAYNPFYIFQAYTVILWCMQAYYLFAVCIAVLSIVTITIMVWETRRQSRALRKTVTSQSQVTVLRDGQKTSLSSRELVPGDVMLIADGLGRMEVDAVVLQGSVVVNEAMLTGESVPITKVAIPKESDTMFCEEEHKRHFLYSGTEVLQVRGGQELPVLVVNTGFYTARGELVRSILFPKPIEHHFYGDFLKLLGVFLLIGLGAMVWSFFQWSKIKGSWDVVFLSLDLVTFVVPSVLPATITAINACTQQRLKRKDVFCLSSNYISLSGSVDTVCFDKTGTLTEDDLALAGVIPCTEGDMGSPVEDVSQLQVEQPLTRALATCHSLTSINGKLVGYPIDTKIFSGIGWNLLESDPAVNQDYGMVALIRVQPPPGERVLPEDHEVAVLKTFPFEAKEQRTTVVVRRRASRLRGLRQGARREVPGITEAALEWYTRQGLRVVAVAGKSLQEGLEWEKVDLTPREVLEEGAMFLGLVLLQNKLKVETAPVLAALHQADITTVMITGDNLLTALSGPESILRPPDDRREGADGCGVGEGSSASSGLLLRC</sequence>